<evidence type="ECO:0000259" key="6">
    <source>
        <dbReference type="Pfam" id="PF01625"/>
    </source>
</evidence>
<feature type="active site" evidence="4">
    <location>
        <position position="204"/>
    </location>
</feature>
<dbReference type="Proteomes" id="UP000282106">
    <property type="component" value="Unassembled WGS sequence"/>
</dbReference>
<organism evidence="7 8">
    <name type="scientific">Stagnimonas aquatica</name>
    <dbReference type="NCBI Taxonomy" id="2689987"/>
    <lineage>
        <taxon>Bacteria</taxon>
        <taxon>Pseudomonadati</taxon>
        <taxon>Pseudomonadota</taxon>
        <taxon>Gammaproteobacteria</taxon>
        <taxon>Nevskiales</taxon>
        <taxon>Nevskiaceae</taxon>
        <taxon>Stagnimonas</taxon>
    </lineage>
</organism>
<comment type="function">
    <text evidence="4">Has an important function as a repair enzyme for proteins that have been inactivated by oxidation. Catalyzes the reversible oxidation-reduction of methionine sulfoxide in proteins to methionine.</text>
</comment>
<evidence type="ECO:0000256" key="4">
    <source>
        <dbReference type="HAMAP-Rule" id="MF_01401"/>
    </source>
</evidence>
<evidence type="ECO:0000256" key="3">
    <source>
        <dbReference type="ARBA" id="ARBA00048782"/>
    </source>
</evidence>
<comment type="caution">
    <text evidence="7">The sequence shown here is derived from an EMBL/GenBank/DDBJ whole genome shotgun (WGS) entry which is preliminary data.</text>
</comment>
<dbReference type="SUPFAM" id="SSF55068">
    <property type="entry name" value="Peptide methionine sulfoxide reductase"/>
    <property type="match status" value="1"/>
</dbReference>
<evidence type="ECO:0000313" key="8">
    <source>
        <dbReference type="Proteomes" id="UP000282106"/>
    </source>
</evidence>
<name>A0A3N0VLY4_9GAMM</name>
<gene>
    <name evidence="4 7" type="primary">msrA</name>
    <name evidence="7" type="ORF">ED208_04515</name>
</gene>
<feature type="region of interest" description="Disordered" evidence="5">
    <location>
        <begin position="1"/>
        <end position="32"/>
    </location>
</feature>
<keyword evidence="1 4" id="KW-0560">Oxidoreductase</keyword>
<comment type="similarity">
    <text evidence="4">Belongs to the MsrA Met sulfoxide reductase family.</text>
</comment>
<dbReference type="AlphaFoldDB" id="A0A3N0VLY4"/>
<feature type="compositionally biased region" description="Low complexity" evidence="5">
    <location>
        <begin position="23"/>
        <end position="32"/>
    </location>
</feature>
<evidence type="ECO:0000256" key="5">
    <source>
        <dbReference type="SAM" id="MobiDB-lite"/>
    </source>
</evidence>
<dbReference type="Gene3D" id="3.30.1060.10">
    <property type="entry name" value="Peptide methionine sulphoxide reductase MsrA"/>
    <property type="match status" value="1"/>
</dbReference>
<dbReference type="GO" id="GO:0008113">
    <property type="term" value="F:peptide-methionine (S)-S-oxide reductase activity"/>
    <property type="evidence" value="ECO:0007669"/>
    <property type="project" value="UniProtKB-UniRule"/>
</dbReference>
<proteinExistence type="inferred from homology"/>
<dbReference type="Pfam" id="PF01625">
    <property type="entry name" value="PMSR"/>
    <property type="match status" value="1"/>
</dbReference>
<dbReference type="PANTHER" id="PTHR43774">
    <property type="entry name" value="PEPTIDE METHIONINE SULFOXIDE REDUCTASE"/>
    <property type="match status" value="1"/>
</dbReference>
<dbReference type="NCBIfam" id="TIGR00401">
    <property type="entry name" value="msrA"/>
    <property type="match status" value="1"/>
</dbReference>
<comment type="catalytic activity">
    <reaction evidence="3 4">
        <text>[thioredoxin]-disulfide + L-methionine + H2O = L-methionine (S)-S-oxide + [thioredoxin]-dithiol</text>
        <dbReference type="Rhea" id="RHEA:19993"/>
        <dbReference type="Rhea" id="RHEA-COMP:10698"/>
        <dbReference type="Rhea" id="RHEA-COMP:10700"/>
        <dbReference type="ChEBI" id="CHEBI:15377"/>
        <dbReference type="ChEBI" id="CHEBI:29950"/>
        <dbReference type="ChEBI" id="CHEBI:50058"/>
        <dbReference type="ChEBI" id="CHEBI:57844"/>
        <dbReference type="ChEBI" id="CHEBI:58772"/>
        <dbReference type="EC" id="1.8.4.11"/>
    </reaction>
</comment>
<evidence type="ECO:0000313" key="7">
    <source>
        <dbReference type="EMBL" id="ROH93792.1"/>
    </source>
</evidence>
<reference evidence="7 8" key="1">
    <citation type="submission" date="2018-10" db="EMBL/GenBank/DDBJ databases">
        <authorList>
            <person name="Chen W.-M."/>
        </authorList>
    </citation>
    <scope>NUCLEOTIDE SEQUENCE [LARGE SCALE GENOMIC DNA]</scope>
    <source>
        <strain evidence="7 8">THS-13</strain>
    </source>
</reference>
<dbReference type="InParanoid" id="A0A3N0VLY4"/>
<protein>
    <recommendedName>
        <fullName evidence="4">Peptide methionine sulfoxide reductase MsrA</fullName>
        <shortName evidence="4">Protein-methionine-S-oxide reductase</shortName>
        <ecNumber evidence="4">1.8.4.11</ecNumber>
    </recommendedName>
    <alternativeName>
        <fullName evidence="4">Peptide-methionine (S)-S-oxide reductase</fullName>
        <shortName evidence="4">Peptide Met(O) reductase</shortName>
    </alternativeName>
</protein>
<dbReference type="EC" id="1.8.4.11" evidence="4"/>
<dbReference type="InterPro" id="IPR036509">
    <property type="entry name" value="Met_Sox_Rdtase_MsrA_sf"/>
</dbReference>
<evidence type="ECO:0000256" key="2">
    <source>
        <dbReference type="ARBA" id="ARBA00047806"/>
    </source>
</evidence>
<keyword evidence="8" id="KW-1185">Reference proteome</keyword>
<feature type="domain" description="Peptide methionine sulphoxide reductase MsrA" evidence="6">
    <location>
        <begin position="197"/>
        <end position="347"/>
    </location>
</feature>
<feature type="compositionally biased region" description="Basic residues" evidence="5">
    <location>
        <begin position="1"/>
        <end position="16"/>
    </location>
</feature>
<comment type="catalytic activity">
    <reaction evidence="2 4">
        <text>L-methionyl-[protein] + [thioredoxin]-disulfide + H2O = L-methionyl-(S)-S-oxide-[protein] + [thioredoxin]-dithiol</text>
        <dbReference type="Rhea" id="RHEA:14217"/>
        <dbReference type="Rhea" id="RHEA-COMP:10698"/>
        <dbReference type="Rhea" id="RHEA-COMP:10700"/>
        <dbReference type="Rhea" id="RHEA-COMP:12313"/>
        <dbReference type="Rhea" id="RHEA-COMP:12315"/>
        <dbReference type="ChEBI" id="CHEBI:15377"/>
        <dbReference type="ChEBI" id="CHEBI:16044"/>
        <dbReference type="ChEBI" id="CHEBI:29950"/>
        <dbReference type="ChEBI" id="CHEBI:44120"/>
        <dbReference type="ChEBI" id="CHEBI:50058"/>
        <dbReference type="EC" id="1.8.4.11"/>
    </reaction>
</comment>
<sequence length="367" mass="40223">MDRPRARAGTRRHRRPGGSEGHLPVQQGGLAQAAAAGVLPGAVRGGHRTRHHQSAQSREARGRVCLRRLLLAAVRQRPQVRERHWLAQLLPAARGSGGDQDRLRPVRPAHRVPLRALRRPPGPCLRRRPAAHRQALLQQRRGVALRAQGRSPAGDARPVVKRAGLLLALALALVLGAAPGTGQAAGAPATASGKTEQAIFAGGCFWCVEADFEKLPGVIAAESGYTGGKEPNPSYEQVSAHATGHAEAVRLSYDPAKVSYAQLVEYFWRHIDPTVKDQQFCDHGPQYRSGIYPLDASQKQIAEASKAALLKSGRFKQVYTEIVAAGPFWPAEDYHQDYYKKNPVRYQYYRFGCGRDARVKELWGEAH</sequence>
<dbReference type="HAMAP" id="MF_01401">
    <property type="entry name" value="MsrA"/>
    <property type="match status" value="1"/>
</dbReference>
<dbReference type="GO" id="GO:0033744">
    <property type="term" value="F:L-methionine:thioredoxin-disulfide S-oxidoreductase activity"/>
    <property type="evidence" value="ECO:0007669"/>
    <property type="project" value="RHEA"/>
</dbReference>
<accession>A0A3N0VLY4</accession>
<dbReference type="InterPro" id="IPR002569">
    <property type="entry name" value="Met_Sox_Rdtase_MsrA_dom"/>
</dbReference>
<dbReference type="EMBL" id="RJVO01000001">
    <property type="protein sequence ID" value="ROH93792.1"/>
    <property type="molecule type" value="Genomic_DNA"/>
</dbReference>
<evidence type="ECO:0000256" key="1">
    <source>
        <dbReference type="ARBA" id="ARBA00023002"/>
    </source>
</evidence>
<dbReference type="PANTHER" id="PTHR43774:SF1">
    <property type="entry name" value="PEPTIDE METHIONINE SULFOXIDE REDUCTASE MSRA 2"/>
    <property type="match status" value="1"/>
</dbReference>